<dbReference type="PANTHER" id="PTHR38103:SF1">
    <property type="entry name" value="RECOMBINATION-ASSOCIATED PROTEIN RDGC"/>
    <property type="match status" value="1"/>
</dbReference>
<accession>A0A558HJC0</accession>
<evidence type="ECO:0000256" key="2">
    <source>
        <dbReference type="ARBA" id="ARBA00008657"/>
    </source>
</evidence>
<sequence>MWFKHLQLYRLHDSAPLEEGRLADALPEHLFRPVTGVEAKRIGWVAPGGRNSDMLVHEIQGHFLISALRQERVLPAAVVKEELEERVAEREIAEGRPLRRREKLTLKEQIYEELLPRAFTRSSRTDLWWDSRRGLIAVNASTAKRAEEILDLLRQTLGSLKVTPLAVAHPPSQVMTTWLRDVTSRPEELIVGDQVELKAPGGEEGVLRARQFDLDGEEIQTALNLGRVVSKLALEIDGRVALVLGEDTSLKSLKFADAVIDEANAQDDAEDPILRLETDFALMAQVLSGVIEQMTAWLGGEAQPGS</sequence>
<dbReference type="GO" id="GO:0000018">
    <property type="term" value="P:regulation of DNA recombination"/>
    <property type="evidence" value="ECO:0007669"/>
    <property type="project" value="TreeGrafter"/>
</dbReference>
<dbReference type="Proteomes" id="UP000319941">
    <property type="component" value="Unassembled WGS sequence"/>
</dbReference>
<reference evidence="6 7" key="1">
    <citation type="submission" date="2019-07" db="EMBL/GenBank/DDBJ databases">
        <title>Diversity of Bacteria from Kongsfjorden, Arctic.</title>
        <authorList>
            <person name="Yu Y."/>
        </authorList>
    </citation>
    <scope>NUCLEOTIDE SEQUENCE [LARGE SCALE GENOMIC DNA]</scope>
    <source>
        <strain evidence="6 7">SM1923</strain>
    </source>
</reference>
<dbReference type="GO" id="GO:0043590">
    <property type="term" value="C:bacterial nucleoid"/>
    <property type="evidence" value="ECO:0007669"/>
    <property type="project" value="TreeGrafter"/>
</dbReference>
<dbReference type="Pfam" id="PF04381">
    <property type="entry name" value="RdgC"/>
    <property type="match status" value="1"/>
</dbReference>
<keyword evidence="7" id="KW-1185">Reference proteome</keyword>
<dbReference type="GO" id="GO:0003690">
    <property type="term" value="F:double-stranded DNA binding"/>
    <property type="evidence" value="ECO:0007669"/>
    <property type="project" value="TreeGrafter"/>
</dbReference>
<dbReference type="STRING" id="553385.GCA_000591415_00738"/>
<name>A0A558HJC0_9GAMM</name>
<evidence type="ECO:0000313" key="6">
    <source>
        <dbReference type="EMBL" id="TVU69235.1"/>
    </source>
</evidence>
<proteinExistence type="inferred from homology"/>
<gene>
    <name evidence="6" type="ORF">FQP86_12325</name>
</gene>
<dbReference type="GO" id="GO:0006310">
    <property type="term" value="P:DNA recombination"/>
    <property type="evidence" value="ECO:0007669"/>
    <property type="project" value="UniProtKB-KW"/>
</dbReference>
<evidence type="ECO:0000256" key="4">
    <source>
        <dbReference type="ARBA" id="ARBA00022490"/>
    </source>
</evidence>
<evidence type="ECO:0000256" key="1">
    <source>
        <dbReference type="ARBA" id="ARBA00004453"/>
    </source>
</evidence>
<protein>
    <recommendedName>
        <fullName evidence="3">Recombination-associated protein RdgC</fullName>
    </recommendedName>
</protein>
<dbReference type="PANTHER" id="PTHR38103">
    <property type="entry name" value="RECOMBINATION-ASSOCIATED PROTEIN RDGC"/>
    <property type="match status" value="1"/>
</dbReference>
<evidence type="ECO:0000313" key="7">
    <source>
        <dbReference type="Proteomes" id="UP000319941"/>
    </source>
</evidence>
<organism evidence="6 7">
    <name type="scientific">Cobetia crustatorum</name>
    <dbReference type="NCBI Taxonomy" id="553385"/>
    <lineage>
        <taxon>Bacteria</taxon>
        <taxon>Pseudomonadati</taxon>
        <taxon>Pseudomonadota</taxon>
        <taxon>Gammaproteobacteria</taxon>
        <taxon>Oceanospirillales</taxon>
        <taxon>Halomonadaceae</taxon>
        <taxon>Cobetia</taxon>
    </lineage>
</organism>
<comment type="similarity">
    <text evidence="2">Belongs to the RdgC family.</text>
</comment>
<dbReference type="InterPro" id="IPR007476">
    <property type="entry name" value="RdgC"/>
</dbReference>
<evidence type="ECO:0000256" key="3">
    <source>
        <dbReference type="ARBA" id="ARBA00022296"/>
    </source>
</evidence>
<comment type="subcellular location">
    <subcellularLocation>
        <location evidence="1">Cytoplasm</location>
        <location evidence="1">Nucleoid</location>
    </subcellularLocation>
</comment>
<dbReference type="OrthoDB" id="5290530at2"/>
<keyword evidence="4" id="KW-0963">Cytoplasm</keyword>
<dbReference type="AlphaFoldDB" id="A0A558HJC0"/>
<dbReference type="EMBL" id="VNFH01000008">
    <property type="protein sequence ID" value="TVU69235.1"/>
    <property type="molecule type" value="Genomic_DNA"/>
</dbReference>
<dbReference type="RefSeq" id="WP_088742810.1">
    <property type="nucleotide sequence ID" value="NZ_CAWOWR010000137.1"/>
</dbReference>
<keyword evidence="5" id="KW-0233">DNA recombination</keyword>
<evidence type="ECO:0000256" key="5">
    <source>
        <dbReference type="ARBA" id="ARBA00023172"/>
    </source>
</evidence>
<dbReference type="NCBIfam" id="NF001464">
    <property type="entry name" value="PRK00321.1-5"/>
    <property type="match status" value="1"/>
</dbReference>
<comment type="caution">
    <text evidence="6">The sequence shown here is derived from an EMBL/GenBank/DDBJ whole genome shotgun (WGS) entry which is preliminary data.</text>
</comment>